<dbReference type="PROSITE" id="PS50966">
    <property type="entry name" value="ZF_SWIM"/>
    <property type="match status" value="1"/>
</dbReference>
<dbReference type="PANTHER" id="PTHR38133:SF1">
    <property type="entry name" value="SLR1429 PROTEIN"/>
    <property type="match status" value="1"/>
</dbReference>
<dbReference type="Pfam" id="PF04434">
    <property type="entry name" value="SWIM"/>
    <property type="match status" value="1"/>
</dbReference>
<dbReference type="Proteomes" id="UP000481033">
    <property type="component" value="Unassembled WGS sequence"/>
</dbReference>
<keyword evidence="1" id="KW-0479">Metal-binding</keyword>
<dbReference type="GO" id="GO:0008270">
    <property type="term" value="F:zinc ion binding"/>
    <property type="evidence" value="ECO:0007669"/>
    <property type="project" value="UniProtKB-KW"/>
</dbReference>
<evidence type="ECO:0000256" key="1">
    <source>
        <dbReference type="PROSITE-ProRule" id="PRU00325"/>
    </source>
</evidence>
<dbReference type="EMBL" id="QXHD01000004">
    <property type="protein sequence ID" value="NEZ59908.1"/>
    <property type="molecule type" value="Genomic_DNA"/>
</dbReference>
<name>A0A6M0RUL4_9CYAN</name>
<feature type="domain" description="SWIM-type" evidence="2">
    <location>
        <begin position="113"/>
        <end position="151"/>
    </location>
</feature>
<sequence>MSQFSRSWWGQQFIQAIEKLTDPGRLSRGRSYARGNKVKSFDIEGGRVTAQVRGSVNPYFGVYKEPLYFTTIEFQPLSKAKWSAAIALIASKASLISRLLLNEIPDNIEDTFKQLNLNLLPASARDFKTSCSCPDYSNPCKHIAGVYYLVAAELDQDPFLLFELRGLSREELLQELAKSPLGQALSAELQLEQQPPKPVDSYYAPLETIKVPAKTELRDFWHGAKRLPQTMEVLPDNPVSGIPVKKQGDFPGFWDRDNSFIEAMETLYEQVKAKGQL</sequence>
<proteinExistence type="predicted"/>
<evidence type="ECO:0000313" key="3">
    <source>
        <dbReference type="EMBL" id="NEZ59908.1"/>
    </source>
</evidence>
<evidence type="ECO:0000259" key="2">
    <source>
        <dbReference type="PROSITE" id="PS50966"/>
    </source>
</evidence>
<keyword evidence="4" id="KW-1185">Reference proteome</keyword>
<reference evidence="3 4" key="1">
    <citation type="journal article" date="2020" name="Microb. Ecol.">
        <title>Ecogenomics of the Marine Benthic Filamentous Cyanobacterium Adonisia.</title>
        <authorList>
            <person name="Walter J.M."/>
            <person name="Coutinho F.H."/>
            <person name="Leomil L."/>
            <person name="Hargreaves P.I."/>
            <person name="Campeao M.E."/>
            <person name="Vieira V.V."/>
            <person name="Silva B.S."/>
            <person name="Fistarol G.O."/>
            <person name="Salomon P.S."/>
            <person name="Sawabe T."/>
            <person name="Mino S."/>
            <person name="Hosokawa M."/>
            <person name="Miyashita H."/>
            <person name="Maruyama F."/>
            <person name="van Verk M.C."/>
            <person name="Dutilh B.E."/>
            <person name="Thompson C.C."/>
            <person name="Thompson F.L."/>
        </authorList>
    </citation>
    <scope>NUCLEOTIDE SEQUENCE [LARGE SCALE GENOMIC DNA]</scope>
    <source>
        <strain evidence="3 4">CCMR0081</strain>
    </source>
</reference>
<comment type="caution">
    <text evidence="3">The sequence shown here is derived from an EMBL/GenBank/DDBJ whole genome shotgun (WGS) entry which is preliminary data.</text>
</comment>
<keyword evidence="1" id="KW-0862">Zinc</keyword>
<dbReference type="AlphaFoldDB" id="A0A6M0RUL4"/>
<dbReference type="PANTHER" id="PTHR38133">
    <property type="entry name" value="SLR1429 PROTEIN"/>
    <property type="match status" value="1"/>
</dbReference>
<dbReference type="InterPro" id="IPR007527">
    <property type="entry name" value="Znf_SWIM"/>
</dbReference>
<keyword evidence="1" id="KW-0863">Zinc-finger</keyword>
<protein>
    <recommendedName>
        <fullName evidence="2">SWIM-type domain-containing protein</fullName>
    </recommendedName>
</protein>
<dbReference type="RefSeq" id="WP_163702672.1">
    <property type="nucleotide sequence ID" value="NZ_QXHD01000004.1"/>
</dbReference>
<accession>A0A6M0RUL4</accession>
<gene>
    <name evidence="3" type="ORF">DXZ20_30550</name>
</gene>
<evidence type="ECO:0000313" key="4">
    <source>
        <dbReference type="Proteomes" id="UP000481033"/>
    </source>
</evidence>
<organism evidence="3 4">
    <name type="scientific">Adonisia turfae CCMR0081</name>
    <dbReference type="NCBI Taxonomy" id="2292702"/>
    <lineage>
        <taxon>Bacteria</taxon>
        <taxon>Bacillati</taxon>
        <taxon>Cyanobacteriota</taxon>
        <taxon>Adonisia</taxon>
        <taxon>Adonisia turfae</taxon>
    </lineage>
</organism>